<dbReference type="PROSITE" id="PS50090">
    <property type="entry name" value="MYB_LIKE"/>
    <property type="match status" value="1"/>
</dbReference>
<comment type="caution">
    <text evidence="7">The sequence shown here is derived from an EMBL/GenBank/DDBJ whole genome shotgun (WGS) entry which is preliminary data.</text>
</comment>
<dbReference type="InterPro" id="IPR051575">
    <property type="entry name" value="Myb-like_DNA-bd"/>
</dbReference>
<evidence type="ECO:0000259" key="6">
    <source>
        <dbReference type="PROSITE" id="PS51294"/>
    </source>
</evidence>
<gene>
    <name evidence="7" type="ORF">M9Y10_039414</name>
</gene>
<evidence type="ECO:0000313" key="7">
    <source>
        <dbReference type="EMBL" id="KAK8888346.1"/>
    </source>
</evidence>
<feature type="domain" description="HTH myb-type" evidence="6">
    <location>
        <begin position="45"/>
        <end position="103"/>
    </location>
</feature>
<dbReference type="InterPro" id="IPR001005">
    <property type="entry name" value="SANT/Myb"/>
</dbReference>
<dbReference type="Pfam" id="PF00249">
    <property type="entry name" value="Myb_DNA-binding"/>
    <property type="match status" value="1"/>
</dbReference>
<protein>
    <recommendedName>
        <fullName evidence="9">Myb-like DNA-binding domain containing protein</fullName>
    </recommendedName>
</protein>
<dbReference type="Gene3D" id="1.10.10.60">
    <property type="entry name" value="Homeodomain-like"/>
    <property type="match status" value="1"/>
</dbReference>
<evidence type="ECO:0000259" key="5">
    <source>
        <dbReference type="PROSITE" id="PS50090"/>
    </source>
</evidence>
<name>A0ABR2KBU8_9EUKA</name>
<evidence type="ECO:0000256" key="1">
    <source>
        <dbReference type="ARBA" id="ARBA00023015"/>
    </source>
</evidence>
<dbReference type="SUPFAM" id="SSF46689">
    <property type="entry name" value="Homeodomain-like"/>
    <property type="match status" value="1"/>
</dbReference>
<accession>A0ABR2KBU8</accession>
<organism evidence="7 8">
    <name type="scientific">Tritrichomonas musculus</name>
    <dbReference type="NCBI Taxonomy" id="1915356"/>
    <lineage>
        <taxon>Eukaryota</taxon>
        <taxon>Metamonada</taxon>
        <taxon>Parabasalia</taxon>
        <taxon>Tritrichomonadida</taxon>
        <taxon>Tritrichomonadidae</taxon>
        <taxon>Tritrichomonas</taxon>
    </lineage>
</organism>
<evidence type="ECO:0000256" key="4">
    <source>
        <dbReference type="ARBA" id="ARBA00023242"/>
    </source>
</evidence>
<proteinExistence type="predicted"/>
<evidence type="ECO:0000313" key="8">
    <source>
        <dbReference type="Proteomes" id="UP001470230"/>
    </source>
</evidence>
<dbReference type="Proteomes" id="UP001470230">
    <property type="component" value="Unassembled WGS sequence"/>
</dbReference>
<sequence>MESSGICNFVNLESEEKASVIGLDFFDEKKKWKVEKNENIQISDANARKRCPFSKEEDELLLSLVQYYGLQSKNVWNVIAGQMKNRIVRQCRERYQYFLTNDVKKGIKWSKEEYN</sequence>
<evidence type="ECO:0000256" key="2">
    <source>
        <dbReference type="ARBA" id="ARBA00023125"/>
    </source>
</evidence>
<evidence type="ECO:0000256" key="3">
    <source>
        <dbReference type="ARBA" id="ARBA00023163"/>
    </source>
</evidence>
<dbReference type="InterPro" id="IPR017930">
    <property type="entry name" value="Myb_dom"/>
</dbReference>
<dbReference type="SMART" id="SM00717">
    <property type="entry name" value="SANT"/>
    <property type="match status" value="1"/>
</dbReference>
<keyword evidence="4" id="KW-0539">Nucleus</keyword>
<keyword evidence="3" id="KW-0804">Transcription</keyword>
<dbReference type="PROSITE" id="PS51294">
    <property type="entry name" value="HTH_MYB"/>
    <property type="match status" value="1"/>
</dbReference>
<reference evidence="7 8" key="1">
    <citation type="submission" date="2024-04" db="EMBL/GenBank/DDBJ databases">
        <title>Tritrichomonas musculus Genome.</title>
        <authorList>
            <person name="Alves-Ferreira E."/>
            <person name="Grigg M."/>
            <person name="Lorenzi H."/>
            <person name="Galac M."/>
        </authorList>
    </citation>
    <scope>NUCLEOTIDE SEQUENCE [LARGE SCALE GENOMIC DNA]</scope>
    <source>
        <strain evidence="7 8">EAF2021</strain>
    </source>
</reference>
<dbReference type="InterPro" id="IPR009057">
    <property type="entry name" value="Homeodomain-like_sf"/>
</dbReference>
<dbReference type="PANTHER" id="PTHR46621:SF1">
    <property type="entry name" value="SNRNA-ACTIVATING PROTEIN COMPLEX SUBUNIT 4"/>
    <property type="match status" value="1"/>
</dbReference>
<feature type="domain" description="Myb-like" evidence="5">
    <location>
        <begin position="45"/>
        <end position="99"/>
    </location>
</feature>
<dbReference type="EMBL" id="JAPFFF010000006">
    <property type="protein sequence ID" value="KAK8888346.1"/>
    <property type="molecule type" value="Genomic_DNA"/>
</dbReference>
<dbReference type="PANTHER" id="PTHR46621">
    <property type="entry name" value="SNRNA-ACTIVATING PROTEIN COMPLEX SUBUNIT 4"/>
    <property type="match status" value="1"/>
</dbReference>
<keyword evidence="8" id="KW-1185">Reference proteome</keyword>
<keyword evidence="2" id="KW-0238">DNA-binding</keyword>
<dbReference type="CDD" id="cd00167">
    <property type="entry name" value="SANT"/>
    <property type="match status" value="1"/>
</dbReference>
<evidence type="ECO:0008006" key="9">
    <source>
        <dbReference type="Google" id="ProtNLM"/>
    </source>
</evidence>
<keyword evidence="1" id="KW-0805">Transcription regulation</keyword>